<dbReference type="RefSeq" id="WP_347308122.1">
    <property type="nucleotide sequence ID" value="NZ_JBAJEX010000004.1"/>
</dbReference>
<evidence type="ECO:0000259" key="2">
    <source>
        <dbReference type="Pfam" id="PF00156"/>
    </source>
</evidence>
<comment type="caution">
    <text evidence="3">The sequence shown here is derived from an EMBL/GenBank/DDBJ whole genome shotgun (WGS) entry which is preliminary data.</text>
</comment>
<protein>
    <submittedName>
        <fullName evidence="3">ComF family protein</fullName>
    </submittedName>
</protein>
<dbReference type="InterPro" id="IPR000836">
    <property type="entry name" value="PRTase_dom"/>
</dbReference>
<dbReference type="EMBL" id="JBAJEX010000004">
    <property type="protein sequence ID" value="MEO1767014.1"/>
    <property type="molecule type" value="Genomic_DNA"/>
</dbReference>
<comment type="similarity">
    <text evidence="1">Belongs to the ComF/GntX family.</text>
</comment>
<dbReference type="PANTHER" id="PTHR47505:SF1">
    <property type="entry name" value="DNA UTILIZATION PROTEIN YHGH"/>
    <property type="match status" value="1"/>
</dbReference>
<dbReference type="SUPFAM" id="SSF53271">
    <property type="entry name" value="PRTase-like"/>
    <property type="match status" value="1"/>
</dbReference>
<dbReference type="InterPro" id="IPR029057">
    <property type="entry name" value="PRTase-like"/>
</dbReference>
<dbReference type="Pfam" id="PF00156">
    <property type="entry name" value="Pribosyltran"/>
    <property type="match status" value="1"/>
</dbReference>
<evidence type="ECO:0000256" key="1">
    <source>
        <dbReference type="ARBA" id="ARBA00008007"/>
    </source>
</evidence>
<name>A0ABV0EEK7_9BURK</name>
<keyword evidence="4" id="KW-1185">Reference proteome</keyword>
<proteinExistence type="inferred from homology"/>
<evidence type="ECO:0000313" key="3">
    <source>
        <dbReference type="EMBL" id="MEO1767014.1"/>
    </source>
</evidence>
<accession>A0ABV0EEK7</accession>
<sequence length="228" mass="24454">MLSFLNNCSQLVQSDCVLCGAPTAQGQVCPRCGAALPVSSGGCPVCAGPGEDRICGDCLREPPPYTRCIAALRYEFPADELIQALKYRGALALAPILAEWLARAVAHAPRPDLIIPMPLFPARARARGFNQATEIARPLAHRLGVRLDTTSLSRIRDTAPQAQLSLPERRRNVRDAFACARTVAGLHVALVDDVMTSGATLREAARALKRAGAAEISLWVVARALPRK</sequence>
<organism evidence="3 4">
    <name type="scientific">Thiobacter aerophilum</name>
    <dbReference type="NCBI Taxonomy" id="3121275"/>
    <lineage>
        <taxon>Bacteria</taxon>
        <taxon>Pseudomonadati</taxon>
        <taxon>Pseudomonadota</taxon>
        <taxon>Betaproteobacteria</taxon>
        <taxon>Burkholderiales</taxon>
        <taxon>Thiobacteraceae</taxon>
        <taxon>Thiobacter</taxon>
    </lineage>
</organism>
<dbReference type="Gene3D" id="3.40.50.2020">
    <property type="match status" value="1"/>
</dbReference>
<reference evidence="3 4" key="1">
    <citation type="submission" date="2024-02" db="EMBL/GenBank/DDBJ databases">
        <title>New thermophilic sulfur-oxidizing bacteria from a hot springs of the Uzon caldera (Kamchatka, Russia).</title>
        <authorList>
            <person name="Dukat A.M."/>
            <person name="Elcheninov A.G."/>
            <person name="Frolov E.N."/>
        </authorList>
    </citation>
    <scope>NUCLEOTIDE SEQUENCE [LARGE SCALE GENOMIC DNA]</scope>
    <source>
        <strain evidence="3 4">AK1</strain>
    </source>
</reference>
<feature type="domain" description="Phosphoribosyltransferase" evidence="2">
    <location>
        <begin position="134"/>
        <end position="223"/>
    </location>
</feature>
<dbReference type="PANTHER" id="PTHR47505">
    <property type="entry name" value="DNA UTILIZATION PROTEIN YHGH"/>
    <property type="match status" value="1"/>
</dbReference>
<gene>
    <name evidence="3" type="ORF">V6E02_07305</name>
</gene>
<dbReference type="Proteomes" id="UP001482231">
    <property type="component" value="Unassembled WGS sequence"/>
</dbReference>
<dbReference type="CDD" id="cd06223">
    <property type="entry name" value="PRTases_typeI"/>
    <property type="match status" value="1"/>
</dbReference>
<evidence type="ECO:0000313" key="4">
    <source>
        <dbReference type="Proteomes" id="UP001482231"/>
    </source>
</evidence>
<dbReference type="InterPro" id="IPR051910">
    <property type="entry name" value="ComF/GntX_DNA_util-trans"/>
</dbReference>